<dbReference type="OrthoDB" id="10347287at2759"/>
<evidence type="ECO:0000256" key="1">
    <source>
        <dbReference type="SAM" id="SignalP"/>
    </source>
</evidence>
<evidence type="ECO:0000313" key="2">
    <source>
        <dbReference type="EMBL" id="KJX93374.1"/>
    </source>
</evidence>
<accession>A0A0F4G7R3</accession>
<dbReference type="AlphaFoldDB" id="A0A0F4G7R3"/>
<dbReference type="EMBL" id="LAFY01004285">
    <property type="protein sequence ID" value="KJX93374.1"/>
    <property type="molecule type" value="Genomic_DNA"/>
</dbReference>
<keyword evidence="1" id="KW-0732">Signal</keyword>
<organism evidence="2 3">
    <name type="scientific">Zymoseptoria brevis</name>
    <dbReference type="NCBI Taxonomy" id="1047168"/>
    <lineage>
        <taxon>Eukaryota</taxon>
        <taxon>Fungi</taxon>
        <taxon>Dikarya</taxon>
        <taxon>Ascomycota</taxon>
        <taxon>Pezizomycotina</taxon>
        <taxon>Dothideomycetes</taxon>
        <taxon>Dothideomycetidae</taxon>
        <taxon>Mycosphaerellales</taxon>
        <taxon>Mycosphaerellaceae</taxon>
        <taxon>Zymoseptoria</taxon>
    </lineage>
</organism>
<feature type="signal peptide" evidence="1">
    <location>
        <begin position="1"/>
        <end position="21"/>
    </location>
</feature>
<comment type="caution">
    <text evidence="2">The sequence shown here is derived from an EMBL/GenBank/DDBJ whole genome shotgun (WGS) entry which is preliminary data.</text>
</comment>
<evidence type="ECO:0000313" key="3">
    <source>
        <dbReference type="Proteomes" id="UP000033647"/>
    </source>
</evidence>
<feature type="chain" id="PRO_5002468603" description="Cyanovirin-N domain-containing protein" evidence="1">
    <location>
        <begin position="22"/>
        <end position="99"/>
    </location>
</feature>
<dbReference type="Proteomes" id="UP000033647">
    <property type="component" value="Unassembled WGS sequence"/>
</dbReference>
<proteinExistence type="predicted"/>
<gene>
    <name evidence="2" type="ORF">TI39_contig4326g00004</name>
</gene>
<protein>
    <recommendedName>
        <fullName evidence="4">Cyanovirin-N domain-containing protein</fullName>
    </recommendedName>
</protein>
<evidence type="ECO:0008006" key="4">
    <source>
        <dbReference type="Google" id="ProtNLM"/>
    </source>
</evidence>
<sequence>MQFTTSLIMATAIFSAASVYAHNTEVHWCSGTDKSYAYWWVTCDNAYGGDLMANEFGNHVCCLEHDWADAYIVVCLNLGGRPQVGLHGHNSCHKENRDT</sequence>
<reference evidence="2 3" key="1">
    <citation type="submission" date="2015-03" db="EMBL/GenBank/DDBJ databases">
        <title>RNA-seq based gene annotation and comparative genomics of four Zymoseptoria species reveal species-specific pathogenicity related genes and transposable element activity.</title>
        <authorList>
            <person name="Grandaubert J."/>
            <person name="Bhattacharyya A."/>
            <person name="Stukenbrock E.H."/>
        </authorList>
    </citation>
    <scope>NUCLEOTIDE SEQUENCE [LARGE SCALE GENOMIC DNA]</scope>
    <source>
        <strain evidence="2 3">Zb18110</strain>
    </source>
</reference>
<keyword evidence="3" id="KW-1185">Reference proteome</keyword>
<name>A0A0F4G7R3_9PEZI</name>